<sequence>MDEFLHIVEHVMEHSVSDTLYLIPFLFVTYLVMEWLEHKTGAKTQKAIRHAGAAGPVVGAFLGVVPQCGFSAMAATLYAGRVITLGTLFAVLLSTSDEMLPIFLAENVAPNTILSIMGAKVIIGMVMGFVVDAGLRLARRDKEKLRIHELCAQDKCGCDDDCATCKQNPELAYGHHDDGLAQAVDSPGQLHRSIAEELETTEGHERHDHAHCHDCGHDHEGEERAASDTAAAPVACCHDHSHDDGWKGIAKSALKHTITVTLFIFVITVLLNAVLETVGEDVLAQFLAASPILAVLAAALVGLIPNCAASVVIAQLYLEGVLGPGAMLAGLLTAAGVGLLVLVRSNRPALQNAKIIALLYATGVFWGLVAEGLGVVF</sequence>
<feature type="transmembrane region" description="Helical" evidence="1">
    <location>
        <begin position="355"/>
        <end position="376"/>
    </location>
</feature>
<dbReference type="Pfam" id="PF11449">
    <property type="entry name" value="ArsP_2"/>
    <property type="match status" value="2"/>
</dbReference>
<dbReference type="Proteomes" id="UP000309454">
    <property type="component" value="Unassembled WGS sequence"/>
</dbReference>
<reference evidence="2 3" key="1">
    <citation type="submission" date="2019-04" db="EMBL/GenBank/DDBJ databases">
        <title>Microbes associate with the intestines of laboratory mice.</title>
        <authorList>
            <person name="Navarre W."/>
            <person name="Wong E."/>
            <person name="Huang K.C."/>
            <person name="Tropini C."/>
            <person name="Ng K."/>
            <person name="Yu B."/>
        </authorList>
    </citation>
    <scope>NUCLEOTIDE SEQUENCE [LARGE SCALE GENOMIC DNA]</scope>
    <source>
        <strain evidence="2 3">NM48_B13</strain>
    </source>
</reference>
<name>A0A3N0A8E2_9ACTN</name>
<keyword evidence="1" id="KW-1133">Transmembrane helix</keyword>
<evidence type="ECO:0000313" key="2">
    <source>
        <dbReference type="EMBL" id="TJW11389.1"/>
    </source>
</evidence>
<organism evidence="2 3">
    <name type="scientific">Parvibacter caecicola</name>
    <dbReference type="NCBI Taxonomy" id="747645"/>
    <lineage>
        <taxon>Bacteria</taxon>
        <taxon>Bacillati</taxon>
        <taxon>Actinomycetota</taxon>
        <taxon>Coriobacteriia</taxon>
        <taxon>Coriobacteriales</taxon>
        <taxon>Coriobacteriaceae</taxon>
        <taxon>Parvibacter</taxon>
    </lineage>
</organism>
<feature type="transmembrane region" description="Helical" evidence="1">
    <location>
        <begin position="257"/>
        <end position="275"/>
    </location>
</feature>
<feature type="transmembrane region" description="Helical" evidence="1">
    <location>
        <begin position="113"/>
        <end position="135"/>
    </location>
</feature>
<gene>
    <name evidence="2" type="ORF">E5982_04065</name>
</gene>
<feature type="transmembrane region" description="Helical" evidence="1">
    <location>
        <begin position="20"/>
        <end position="36"/>
    </location>
</feature>
<evidence type="ECO:0008006" key="4">
    <source>
        <dbReference type="Google" id="ProtNLM"/>
    </source>
</evidence>
<evidence type="ECO:0000256" key="1">
    <source>
        <dbReference type="SAM" id="Phobius"/>
    </source>
</evidence>
<evidence type="ECO:0000313" key="3">
    <source>
        <dbReference type="Proteomes" id="UP000309454"/>
    </source>
</evidence>
<dbReference type="AlphaFoldDB" id="A0A3N0A8E2"/>
<keyword evidence="1" id="KW-0472">Membrane</keyword>
<feature type="transmembrane region" description="Helical" evidence="1">
    <location>
        <begin position="321"/>
        <end position="343"/>
    </location>
</feature>
<dbReference type="InterPro" id="IPR021552">
    <property type="entry name" value="ArsP_2"/>
</dbReference>
<dbReference type="OrthoDB" id="9783550at2"/>
<feature type="transmembrane region" description="Helical" evidence="1">
    <location>
        <begin position="287"/>
        <end position="314"/>
    </location>
</feature>
<keyword evidence="3" id="KW-1185">Reference proteome</keyword>
<dbReference type="EMBL" id="SSTM01000002">
    <property type="protein sequence ID" value="TJW11389.1"/>
    <property type="molecule type" value="Genomic_DNA"/>
</dbReference>
<proteinExistence type="predicted"/>
<keyword evidence="1" id="KW-0812">Transmembrane</keyword>
<accession>A0A3N0A8E2</accession>
<protein>
    <recommendedName>
        <fullName evidence="4">Permease</fullName>
    </recommendedName>
</protein>
<comment type="caution">
    <text evidence="2">The sequence shown here is derived from an EMBL/GenBank/DDBJ whole genome shotgun (WGS) entry which is preliminary data.</text>
</comment>
<dbReference type="NCBIfam" id="NF037962">
    <property type="entry name" value="arsenic_eff"/>
    <property type="match status" value="1"/>
</dbReference>